<dbReference type="AlphaFoldDB" id="A0A8J3GEU9"/>
<reference evidence="2" key="1">
    <citation type="journal article" date="2014" name="Int. J. Syst. Evol. Microbiol.">
        <title>Complete genome sequence of Corynebacterium casei LMG S-19264T (=DSM 44701T), isolated from a smear-ripened cheese.</title>
        <authorList>
            <consortium name="US DOE Joint Genome Institute (JGI-PGF)"/>
            <person name="Walter F."/>
            <person name="Albersmeier A."/>
            <person name="Kalinowski J."/>
            <person name="Ruckert C."/>
        </authorList>
    </citation>
    <scope>NUCLEOTIDE SEQUENCE</scope>
    <source>
        <strain evidence="2">KCTC 12870</strain>
    </source>
</reference>
<dbReference type="EMBL" id="BMXG01000009">
    <property type="protein sequence ID" value="GHC01422.1"/>
    <property type="molecule type" value="Genomic_DNA"/>
</dbReference>
<comment type="caution">
    <text evidence="2">The sequence shown here is derived from an EMBL/GenBank/DDBJ whole genome shotgun (WGS) entry which is preliminary data.</text>
</comment>
<proteinExistence type="predicted"/>
<name>A0A8J3GEU9_9BACT</name>
<sequence>MTLFQPFRCCLFLLASVVGLAAQEPPVVEVVLEMPEIDPATQDVIDGALAWLTSQQQPNGSWGKGAPGRDQYYGAMTAYTLIAYMAAGNLPGEGPHGKTVEKGVDYLLSIVLPDGQIRTNNQRHYMYSHGIVTLVLAELYGQTQNPEIRPALERMVKVIMQAQDRSGGWRYQPRPSGADISVTVVQAVAIRAARNVGVDVPQDVFDKAVEYIRACKVADSAGFAYQAGQDRPGFARTAAAIYSLQVLGNYDDPLIPPGSQYLFDKKEASWAAYGNYYAAPAQYMIGGDTWVRWYEAAHKKFMGSVNRDGKYCYWGKLGAGVGRADSGPVYMTSVYTTVLAMPYNYLPLYQR</sequence>
<accession>A0A8J3GEU9</accession>
<feature type="chain" id="PRO_5035165327" description="Prenyltransferase" evidence="1">
    <location>
        <begin position="22"/>
        <end position="351"/>
    </location>
</feature>
<gene>
    <name evidence="2" type="ORF">GCM10007047_17360</name>
</gene>
<reference evidence="2" key="2">
    <citation type="submission" date="2020-09" db="EMBL/GenBank/DDBJ databases">
        <authorList>
            <person name="Sun Q."/>
            <person name="Kim S."/>
        </authorList>
    </citation>
    <scope>NUCLEOTIDE SEQUENCE</scope>
    <source>
        <strain evidence="2">KCTC 12870</strain>
    </source>
</reference>
<dbReference type="RefSeq" id="WP_189514142.1">
    <property type="nucleotide sequence ID" value="NZ_BMXG01000009.1"/>
</dbReference>
<evidence type="ECO:0000313" key="3">
    <source>
        <dbReference type="Proteomes" id="UP000642829"/>
    </source>
</evidence>
<dbReference type="SUPFAM" id="SSF48239">
    <property type="entry name" value="Terpenoid cyclases/Protein prenyltransferases"/>
    <property type="match status" value="1"/>
</dbReference>
<evidence type="ECO:0008006" key="4">
    <source>
        <dbReference type="Google" id="ProtNLM"/>
    </source>
</evidence>
<dbReference type="Proteomes" id="UP000642829">
    <property type="component" value="Unassembled WGS sequence"/>
</dbReference>
<dbReference type="Gene3D" id="1.50.10.20">
    <property type="match status" value="2"/>
</dbReference>
<organism evidence="2 3">
    <name type="scientific">Cerasicoccus arenae</name>
    <dbReference type="NCBI Taxonomy" id="424488"/>
    <lineage>
        <taxon>Bacteria</taxon>
        <taxon>Pseudomonadati</taxon>
        <taxon>Verrucomicrobiota</taxon>
        <taxon>Opitutia</taxon>
        <taxon>Puniceicoccales</taxon>
        <taxon>Cerasicoccaceae</taxon>
        <taxon>Cerasicoccus</taxon>
    </lineage>
</organism>
<keyword evidence="3" id="KW-1185">Reference proteome</keyword>
<evidence type="ECO:0000256" key="1">
    <source>
        <dbReference type="SAM" id="SignalP"/>
    </source>
</evidence>
<keyword evidence="1" id="KW-0732">Signal</keyword>
<evidence type="ECO:0000313" key="2">
    <source>
        <dbReference type="EMBL" id="GHC01422.1"/>
    </source>
</evidence>
<dbReference type="CDD" id="cd00688">
    <property type="entry name" value="ISOPREN_C2_like"/>
    <property type="match status" value="1"/>
</dbReference>
<protein>
    <recommendedName>
        <fullName evidence="4">Prenyltransferase</fullName>
    </recommendedName>
</protein>
<dbReference type="InterPro" id="IPR008930">
    <property type="entry name" value="Terpenoid_cyclase/PrenylTrfase"/>
</dbReference>
<feature type="signal peptide" evidence="1">
    <location>
        <begin position="1"/>
        <end position="21"/>
    </location>
</feature>